<evidence type="ECO:0000256" key="1">
    <source>
        <dbReference type="ARBA" id="ARBA00004123"/>
    </source>
</evidence>
<dbReference type="GO" id="GO:0003723">
    <property type="term" value="F:RNA binding"/>
    <property type="evidence" value="ECO:0007669"/>
    <property type="project" value="TreeGrafter"/>
</dbReference>
<feature type="compositionally biased region" description="Polar residues" evidence="3">
    <location>
        <begin position="1"/>
        <end position="10"/>
    </location>
</feature>
<feature type="compositionally biased region" description="Acidic residues" evidence="3">
    <location>
        <begin position="817"/>
        <end position="837"/>
    </location>
</feature>
<feature type="region of interest" description="Disordered" evidence="3">
    <location>
        <begin position="747"/>
        <end position="837"/>
    </location>
</feature>
<dbReference type="AlphaFoldDB" id="A0A814EW68"/>
<keyword evidence="2" id="KW-0539">Nucleus</keyword>
<feature type="compositionally biased region" description="Acidic residues" evidence="3">
    <location>
        <begin position="747"/>
        <end position="778"/>
    </location>
</feature>
<dbReference type="GO" id="GO:0005730">
    <property type="term" value="C:nucleolus"/>
    <property type="evidence" value="ECO:0007669"/>
    <property type="project" value="InterPro"/>
</dbReference>
<evidence type="ECO:0000313" key="4">
    <source>
        <dbReference type="EMBL" id="CAF0972902.1"/>
    </source>
</evidence>
<sequence>MIETTTQQQPSKKERKKEKNGVKKPDGKNSKEHARMVEAFWKLSEFNQNTRLDGIQVIVKYFNDLEPSKDTENFNYVLKRLVKGLASNRKCSRIGFSACLTELINMNKNITFQSLFDMAKSNLKPSDTDLTKEEIRHMQIGLVFVYLCYIQSTRFETSNDQELTSLLRELNEFRKKSDFKTYTQQIYLQAECLLIRKLSKINKFDLVLNELGHDLQEAFKLSESSNKNLKDSLNLLFVCLNSAEEKTKKVLNEKNLKLKNLLNSKNFDFLYELLSQSTESLPSLAPILTDLFDFLTKREELFFKQFWSSLIEAKLSTRKELEKKFLSLKLFLYSLNLVNTDNYRCIFYDCLLNSENVMQIYVLNLTNRMSNLNELFRGEISRSLIETIKLKESELGQTDSTLGADMIIKILSYTKNYSDVSDLVGSIISVLNKKSQNKIFEFLINDFLSKEIVEFKSSVYEDEAEKETDRDHVILKELWVLNQVNHLAKTSLNYEDNLNLIEKILYYLSINSYFENNGKKLDKFETGISLVKSEKLINNLRERLVEFIGVILYKQNNNQLDSTQLLIGLCESIRDLMNGKKGVKLNEKLVSKEKDLSASTTRILDLLKNLNKKSLDHQEPEQQINKIVYQSFFMCVIIEFFRMFDSIKTTKQTLDDIEICVQKFDDELNSKNEKKSKNKKSKKKSSDDEDEDFEWIDVLVEMLLNLFTINTSTIRKTVKNQFRKLIPKLSVNSVKLIVELLNPENDEDLIADEDDEEMDDDEEIIDDENVDSTEELEEEMIKGDLFLSKKSEEEESGIEDVSMSPSSDKNEKKKQDDDQEDSDESDESDSEENTQVDEELKNNLLKALGNAVANENTEENSDLDDDAMMKLDETIAAAFKMKKKDKQRQNELSQYKLRVLDLIEEIFKSTNRLDLIAYLIRPLLEILFESQTKPNLKLVSQRILGFLMNIKQTTKKIQESKLPELDDLFELLSHLLECSAVHFNVTNTLVETSLFCVRLIQHLAHVDKTQTEKIIKKLTNIYLEIIKNEKSKVNPVMYKEYMVRYAAYSVPIIVQMVDIASQSDVKLHKKTMTLVTLNQCVNAQMFQADLVDEKDSTQMLEKIFKFFNQIVDNILKDENLLIKFVDAFLNLASRVLNLPKSVLRNDLLENFASKLTLVSKDSKLKQAYKNRLVTLIQNCNRHLNSGKNNK</sequence>
<feature type="compositionally biased region" description="Basic and acidic residues" evidence="3">
    <location>
        <begin position="779"/>
        <end position="792"/>
    </location>
</feature>
<evidence type="ECO:0008006" key="6">
    <source>
        <dbReference type="Google" id="ProtNLM"/>
    </source>
</evidence>
<dbReference type="InterPro" id="IPR007015">
    <property type="entry name" value="DNA_pol_V/MYBBP1A"/>
</dbReference>
<comment type="caution">
    <text evidence="4">The sequence shown here is derived from an EMBL/GenBank/DDBJ whole genome shotgun (WGS) entry which is preliminary data.</text>
</comment>
<evidence type="ECO:0000256" key="3">
    <source>
        <dbReference type="SAM" id="MobiDB-lite"/>
    </source>
</evidence>
<feature type="region of interest" description="Disordered" evidence="3">
    <location>
        <begin position="1"/>
        <end position="31"/>
    </location>
</feature>
<protein>
    <recommendedName>
        <fullName evidence="6">DNA polymerase V</fullName>
    </recommendedName>
</protein>
<dbReference type="GO" id="GO:0043565">
    <property type="term" value="F:sequence-specific DNA binding"/>
    <property type="evidence" value="ECO:0007669"/>
    <property type="project" value="TreeGrafter"/>
</dbReference>
<accession>A0A814EW68</accession>
<dbReference type="Pfam" id="PF04931">
    <property type="entry name" value="DNA_pol_phi"/>
    <property type="match status" value="1"/>
</dbReference>
<dbReference type="EMBL" id="CAJNOC010003212">
    <property type="protein sequence ID" value="CAF0972902.1"/>
    <property type="molecule type" value="Genomic_DNA"/>
</dbReference>
<feature type="compositionally biased region" description="Basic and acidic residues" evidence="3">
    <location>
        <begin position="17"/>
        <end position="31"/>
    </location>
</feature>
<dbReference type="GO" id="GO:0003714">
    <property type="term" value="F:transcription corepressor activity"/>
    <property type="evidence" value="ECO:0007669"/>
    <property type="project" value="TreeGrafter"/>
</dbReference>
<proteinExistence type="predicted"/>
<comment type="subcellular location">
    <subcellularLocation>
        <location evidence="1">Nucleus</location>
    </subcellularLocation>
</comment>
<reference evidence="4" key="1">
    <citation type="submission" date="2021-02" db="EMBL/GenBank/DDBJ databases">
        <authorList>
            <person name="Nowell W R."/>
        </authorList>
    </citation>
    <scope>NUCLEOTIDE SEQUENCE</scope>
    <source>
        <strain evidence="4">Ploen Becks lab</strain>
    </source>
</reference>
<dbReference type="PANTHER" id="PTHR13213">
    <property type="entry name" value="MYB-BINDING PROTEIN 1A FAMILY MEMBER"/>
    <property type="match status" value="1"/>
</dbReference>
<evidence type="ECO:0000256" key="2">
    <source>
        <dbReference type="ARBA" id="ARBA00023242"/>
    </source>
</evidence>
<keyword evidence="5" id="KW-1185">Reference proteome</keyword>
<dbReference type="Proteomes" id="UP000663879">
    <property type="component" value="Unassembled WGS sequence"/>
</dbReference>
<organism evidence="4 5">
    <name type="scientific">Brachionus calyciflorus</name>
    <dbReference type="NCBI Taxonomy" id="104777"/>
    <lineage>
        <taxon>Eukaryota</taxon>
        <taxon>Metazoa</taxon>
        <taxon>Spiralia</taxon>
        <taxon>Gnathifera</taxon>
        <taxon>Rotifera</taxon>
        <taxon>Eurotatoria</taxon>
        <taxon>Monogononta</taxon>
        <taxon>Pseudotrocha</taxon>
        <taxon>Ploima</taxon>
        <taxon>Brachionidae</taxon>
        <taxon>Brachionus</taxon>
    </lineage>
</organism>
<name>A0A814EW68_9BILA</name>
<evidence type="ECO:0000313" key="5">
    <source>
        <dbReference type="Proteomes" id="UP000663879"/>
    </source>
</evidence>
<dbReference type="PANTHER" id="PTHR13213:SF2">
    <property type="entry name" value="MYB-BINDING PROTEIN 1A"/>
    <property type="match status" value="1"/>
</dbReference>
<gene>
    <name evidence="4" type="ORF">OXX778_LOCUS15010</name>
</gene>
<dbReference type="OrthoDB" id="10022501at2759"/>